<evidence type="ECO:0000256" key="1">
    <source>
        <dbReference type="SAM" id="Phobius"/>
    </source>
</evidence>
<feature type="transmembrane region" description="Helical" evidence="1">
    <location>
        <begin position="122"/>
        <end position="149"/>
    </location>
</feature>
<dbReference type="Pfam" id="PF01757">
    <property type="entry name" value="Acyl_transf_3"/>
    <property type="match status" value="1"/>
</dbReference>
<dbReference type="GO" id="GO:0016020">
    <property type="term" value="C:membrane"/>
    <property type="evidence" value="ECO:0007669"/>
    <property type="project" value="TreeGrafter"/>
</dbReference>
<feature type="transmembrane region" description="Helical" evidence="1">
    <location>
        <begin position="12"/>
        <end position="33"/>
    </location>
</feature>
<dbReference type="GO" id="GO:0009103">
    <property type="term" value="P:lipopolysaccharide biosynthetic process"/>
    <property type="evidence" value="ECO:0007669"/>
    <property type="project" value="TreeGrafter"/>
</dbReference>
<dbReference type="GO" id="GO:0016747">
    <property type="term" value="F:acyltransferase activity, transferring groups other than amino-acyl groups"/>
    <property type="evidence" value="ECO:0007669"/>
    <property type="project" value="InterPro"/>
</dbReference>
<dbReference type="RefSeq" id="WP_123206762.1">
    <property type="nucleotide sequence ID" value="NZ_RBEE01000042.1"/>
</dbReference>
<dbReference type="AlphaFoldDB" id="A0A3N0BQT8"/>
<reference evidence="3 4" key="1">
    <citation type="submission" date="2018-10" db="EMBL/GenBank/DDBJ databases">
        <title>Genome sequencing of Pedobacter jejuensis TNB23.</title>
        <authorList>
            <person name="Cho Y.-J."/>
            <person name="Cho A."/>
            <person name="Kim O.-S."/>
        </authorList>
    </citation>
    <scope>NUCLEOTIDE SEQUENCE [LARGE SCALE GENOMIC DNA]</scope>
    <source>
        <strain evidence="3 4">TNB23</strain>
    </source>
</reference>
<dbReference type="EMBL" id="RBEE01000042">
    <property type="protein sequence ID" value="RNL51140.1"/>
    <property type="molecule type" value="Genomic_DNA"/>
</dbReference>
<feature type="transmembrane region" description="Helical" evidence="1">
    <location>
        <begin position="306"/>
        <end position="328"/>
    </location>
</feature>
<gene>
    <name evidence="3" type="ORF">D7004_15575</name>
</gene>
<evidence type="ECO:0000313" key="3">
    <source>
        <dbReference type="EMBL" id="RNL51140.1"/>
    </source>
</evidence>
<evidence type="ECO:0000313" key="4">
    <source>
        <dbReference type="Proteomes" id="UP000274046"/>
    </source>
</evidence>
<dbReference type="OrthoDB" id="290051at2"/>
<organism evidence="3 4">
    <name type="scientific">Pedobacter jejuensis</name>
    <dbReference type="NCBI Taxonomy" id="1268550"/>
    <lineage>
        <taxon>Bacteria</taxon>
        <taxon>Pseudomonadati</taxon>
        <taxon>Bacteroidota</taxon>
        <taxon>Sphingobacteriia</taxon>
        <taxon>Sphingobacteriales</taxon>
        <taxon>Sphingobacteriaceae</taxon>
        <taxon>Pedobacter</taxon>
    </lineage>
</organism>
<dbReference type="PANTHER" id="PTHR23028">
    <property type="entry name" value="ACETYLTRANSFERASE"/>
    <property type="match status" value="1"/>
</dbReference>
<keyword evidence="1" id="KW-1133">Transmembrane helix</keyword>
<comment type="caution">
    <text evidence="3">The sequence shown here is derived from an EMBL/GenBank/DDBJ whole genome shotgun (WGS) entry which is preliminary data.</text>
</comment>
<keyword evidence="3" id="KW-0808">Transferase</keyword>
<keyword evidence="3" id="KW-0012">Acyltransferase</keyword>
<feature type="transmembrane region" description="Helical" evidence="1">
    <location>
        <begin position="45"/>
        <end position="65"/>
    </location>
</feature>
<feature type="transmembrane region" description="Helical" evidence="1">
    <location>
        <begin position="239"/>
        <end position="261"/>
    </location>
</feature>
<feature type="transmembrane region" description="Helical" evidence="1">
    <location>
        <begin position="216"/>
        <end position="233"/>
    </location>
</feature>
<keyword evidence="1" id="KW-0472">Membrane</keyword>
<feature type="transmembrane region" description="Helical" evidence="1">
    <location>
        <begin position="182"/>
        <end position="204"/>
    </location>
</feature>
<sequence length="347" mass="41069">MEIKQNNRILNLDLFRSFAIIFVLYFHISQMILGDYFNDKNIFIIGKYGVNMFFVLSGFLIGGMFYRDKQVNAFKFWIKRFLRTYPPYLVVLLVSWLAVWISRKEHFDVGYLFMIQNFYPSIPYFLVSWSLCVEEHFYITFSILIYAIPVKRNQQYIWLFLAFAPSVMRFILGNPYATDFGYYTTATYFQIDGIALGVLASYYVYEKSFTIKSSNFLLIVYSLLFALCCYATLCFHGTYFYSFGNLIINLLTVITLLNLFFLSDLKMSKFAFFKLNARMAYSIYLTHPLCIHFCMLMYKYLSIEFLIVKVLITVLAVYLSSYIFYRAVEKPTILIRDKLLAKKLVYD</sequence>
<feature type="transmembrane region" description="Helical" evidence="1">
    <location>
        <begin position="156"/>
        <end position="176"/>
    </location>
</feature>
<evidence type="ECO:0000259" key="2">
    <source>
        <dbReference type="Pfam" id="PF01757"/>
    </source>
</evidence>
<dbReference type="Proteomes" id="UP000274046">
    <property type="component" value="Unassembled WGS sequence"/>
</dbReference>
<feature type="transmembrane region" description="Helical" evidence="1">
    <location>
        <begin position="281"/>
        <end position="300"/>
    </location>
</feature>
<dbReference type="InterPro" id="IPR050879">
    <property type="entry name" value="Acyltransferase_3"/>
</dbReference>
<dbReference type="InterPro" id="IPR002656">
    <property type="entry name" value="Acyl_transf_3_dom"/>
</dbReference>
<feature type="domain" description="Acyltransferase 3" evidence="2">
    <location>
        <begin position="10"/>
        <end position="324"/>
    </location>
</feature>
<proteinExistence type="predicted"/>
<keyword evidence="4" id="KW-1185">Reference proteome</keyword>
<accession>A0A3N0BQT8</accession>
<keyword evidence="1" id="KW-0812">Transmembrane</keyword>
<name>A0A3N0BQT8_9SPHI</name>
<protein>
    <submittedName>
        <fullName evidence="3">Acyltransferase</fullName>
    </submittedName>
</protein>
<feature type="transmembrane region" description="Helical" evidence="1">
    <location>
        <begin position="85"/>
        <end position="102"/>
    </location>
</feature>
<dbReference type="PANTHER" id="PTHR23028:SF53">
    <property type="entry name" value="ACYL_TRANSF_3 DOMAIN-CONTAINING PROTEIN"/>
    <property type="match status" value="1"/>
</dbReference>